<reference evidence="7 8" key="1">
    <citation type="submission" date="2019-10" db="EMBL/GenBank/DDBJ databases">
        <title>Genomic and transcriptomic insights into the perfect genentic adaptation of a filamentous nitrogen-fixing cyanobacterium to rice fields.</title>
        <authorList>
            <person name="Chen Z."/>
        </authorList>
    </citation>
    <scope>NUCLEOTIDE SEQUENCE [LARGE SCALE GENOMIC DNA]</scope>
    <source>
        <strain evidence="7">CCNUC1</strain>
    </source>
</reference>
<accession>A0A5P8WFT6</accession>
<keyword evidence="2" id="KW-0479">Metal-binding</keyword>
<evidence type="ECO:0000259" key="6">
    <source>
        <dbReference type="PROSITE" id="PS51296"/>
    </source>
</evidence>
<dbReference type="RefSeq" id="WP_152592097.1">
    <property type="nucleotide sequence ID" value="NZ_CP045227.1"/>
</dbReference>
<dbReference type="GO" id="GO:0016705">
    <property type="term" value="F:oxidoreductase activity, acting on paired donors, with incorporation or reduction of molecular oxygen"/>
    <property type="evidence" value="ECO:0007669"/>
    <property type="project" value="UniProtKB-ARBA"/>
</dbReference>
<dbReference type="GO" id="GO:0051537">
    <property type="term" value="F:2 iron, 2 sulfur cluster binding"/>
    <property type="evidence" value="ECO:0007669"/>
    <property type="project" value="UniProtKB-KW"/>
</dbReference>
<dbReference type="KEGG" id="nsh:GXM_09191"/>
<dbReference type="EMBL" id="CP045227">
    <property type="protein sequence ID" value="QFS51697.1"/>
    <property type="molecule type" value="Genomic_DNA"/>
</dbReference>
<dbReference type="GO" id="GO:0004497">
    <property type="term" value="F:monooxygenase activity"/>
    <property type="evidence" value="ECO:0007669"/>
    <property type="project" value="UniProtKB-ARBA"/>
</dbReference>
<dbReference type="InterPro" id="IPR050584">
    <property type="entry name" value="Cholesterol_7-desaturase"/>
</dbReference>
<gene>
    <name evidence="7" type="ORF">GXM_09191</name>
</gene>
<dbReference type="SUPFAM" id="SSF50022">
    <property type="entry name" value="ISP domain"/>
    <property type="match status" value="1"/>
</dbReference>
<dbReference type="PANTHER" id="PTHR21266">
    <property type="entry name" value="IRON-SULFUR DOMAIN CONTAINING PROTEIN"/>
    <property type="match status" value="1"/>
</dbReference>
<dbReference type="PROSITE" id="PS51296">
    <property type="entry name" value="RIESKE"/>
    <property type="match status" value="1"/>
</dbReference>
<dbReference type="GO" id="GO:0046872">
    <property type="term" value="F:metal ion binding"/>
    <property type="evidence" value="ECO:0007669"/>
    <property type="project" value="UniProtKB-KW"/>
</dbReference>
<dbReference type="Gene3D" id="3.90.380.10">
    <property type="entry name" value="Naphthalene 1,2-dioxygenase Alpha Subunit, Chain A, domain 1"/>
    <property type="match status" value="1"/>
</dbReference>
<dbReference type="InterPro" id="IPR036922">
    <property type="entry name" value="Rieske_2Fe-2S_sf"/>
</dbReference>
<keyword evidence="3" id="KW-0560">Oxidoreductase</keyword>
<protein>
    <submittedName>
        <fullName evidence="7">PrnD, aminopyrrolnitrin oxygenase</fullName>
    </submittedName>
</protein>
<evidence type="ECO:0000256" key="4">
    <source>
        <dbReference type="ARBA" id="ARBA00023004"/>
    </source>
</evidence>
<evidence type="ECO:0000313" key="7">
    <source>
        <dbReference type="EMBL" id="QFS51697.1"/>
    </source>
</evidence>
<dbReference type="Gene3D" id="2.102.10.10">
    <property type="entry name" value="Rieske [2Fe-2S] iron-sulphur domain"/>
    <property type="match status" value="1"/>
</dbReference>
<keyword evidence="4" id="KW-0408">Iron</keyword>
<dbReference type="InterPro" id="IPR017941">
    <property type="entry name" value="Rieske_2Fe-2S"/>
</dbReference>
<evidence type="ECO:0000256" key="1">
    <source>
        <dbReference type="ARBA" id="ARBA00022714"/>
    </source>
</evidence>
<evidence type="ECO:0000313" key="8">
    <source>
        <dbReference type="Proteomes" id="UP000326678"/>
    </source>
</evidence>
<name>A0A5P8WFT6_9NOSO</name>
<dbReference type="SUPFAM" id="SSF55961">
    <property type="entry name" value="Bet v1-like"/>
    <property type="match status" value="1"/>
</dbReference>
<feature type="domain" description="Rieske" evidence="6">
    <location>
        <begin position="31"/>
        <end position="132"/>
    </location>
</feature>
<dbReference type="AlphaFoldDB" id="A0A5P8WFT6"/>
<keyword evidence="1" id="KW-0001">2Fe-2S</keyword>
<keyword evidence="8" id="KW-1185">Reference proteome</keyword>
<keyword evidence="5" id="KW-0411">Iron-sulfur</keyword>
<organism evidence="7 8">
    <name type="scientific">Nostoc sphaeroides CCNUC1</name>
    <dbReference type="NCBI Taxonomy" id="2653204"/>
    <lineage>
        <taxon>Bacteria</taxon>
        <taxon>Bacillati</taxon>
        <taxon>Cyanobacteriota</taxon>
        <taxon>Cyanophyceae</taxon>
        <taxon>Nostocales</taxon>
        <taxon>Nostocaceae</taxon>
        <taxon>Nostoc</taxon>
    </lineage>
</organism>
<dbReference type="Proteomes" id="UP000326678">
    <property type="component" value="Chromosome Gxm2"/>
</dbReference>
<evidence type="ECO:0000256" key="3">
    <source>
        <dbReference type="ARBA" id="ARBA00023002"/>
    </source>
</evidence>
<proteinExistence type="predicted"/>
<sequence>MNTKFETVKNSKLTQLETEVNKKAMNLAASWYVALPSKALGKKPKEIELFGLPLVAWRDQNDQPVIMQGHCSHMGASLAVGKVVDGCIQCPFHHWRYDSSGQCIFVTSLNEIPPKARQVNYATAERYGYIWVWYGSETPLFPLPEFPAAEDERHNYMSFRFTDPTTTTPRRVLENGYDYYHFVTLHDVKVSEPIKITLLTTDQQYLAQQSEPPIQKEARFAALIECSLEGLDPVARAFGFKAENFTLLIDSWCGGQKVTAFIDGKEIYKTLVGMTPITENNSVQNILVMVKKTGKFWQDIFHYVVFSLENRIGAKQDLPIYDNINPNVGGAYVKHDLAVLKYREFHQRWVDKVE</sequence>
<evidence type="ECO:0000256" key="2">
    <source>
        <dbReference type="ARBA" id="ARBA00022723"/>
    </source>
</evidence>
<evidence type="ECO:0000256" key="5">
    <source>
        <dbReference type="ARBA" id="ARBA00023014"/>
    </source>
</evidence>
<dbReference type="Pfam" id="PF00355">
    <property type="entry name" value="Rieske"/>
    <property type="match status" value="1"/>
</dbReference>
<dbReference type="PANTHER" id="PTHR21266:SF60">
    <property type="entry name" value="3-KETOSTEROID-9-ALPHA-MONOOXYGENASE, OXYGENASE COMPONENT"/>
    <property type="match status" value="1"/>
</dbReference>